<keyword evidence="4" id="KW-0808">Transferase</keyword>
<evidence type="ECO:0000256" key="10">
    <source>
        <dbReference type="ARBA" id="ARBA00023180"/>
    </source>
</evidence>
<keyword evidence="3 11" id="KW-0328">Glycosyltransferase</keyword>
<dbReference type="GO" id="GO:0016758">
    <property type="term" value="F:hexosyltransferase activity"/>
    <property type="evidence" value="ECO:0007669"/>
    <property type="project" value="InterPro"/>
</dbReference>
<dbReference type="AlphaFoldDB" id="A0A8E0VNV6"/>
<evidence type="ECO:0000256" key="8">
    <source>
        <dbReference type="ARBA" id="ARBA00023034"/>
    </source>
</evidence>
<evidence type="ECO:0000256" key="4">
    <source>
        <dbReference type="ARBA" id="ARBA00022679"/>
    </source>
</evidence>
<evidence type="ECO:0000256" key="11">
    <source>
        <dbReference type="RuleBase" id="RU363063"/>
    </source>
</evidence>
<comment type="similarity">
    <text evidence="2 11">Belongs to the glycosyltransferase 31 family.</text>
</comment>
<sequence length="394" mass="45237">MSLHFILLSLNTSQIPYQWKPTAYPFENHTLTSPDKILMYKKARWEALNNLDGRMFKVDTSLRCEAPQSSLNPYRQSTYDRNPAFTGTTLLSYPKNVDVVKQLCRFKQGISISNGSYRDRNFMLLTSPSLICGYGVGKTIELLILIKSAHLNINRRMAIRRLWGDNRCWGGRKVRHVFVLGVHKNQSAPSFSQVGKEIEMFGDIIQQQFIDNYYNNTYKLLFGIQWAVSFCPEAKWLMFVDDDFFVNPRLVLSFIDSLDPRLQAKLVAGDLLTKPNVHREKSKWSISKTLYPHEYYPNYVQAGAFFMGSAIAIDIYIGSRFTEYFPFDDVFIGFVLNKLLVAPAHLNGLSMSQPNFRDRRLLNGSLALHGVHSAIRQKWLWSILGLNKMCGATT</sequence>
<evidence type="ECO:0000256" key="3">
    <source>
        <dbReference type="ARBA" id="ARBA00022676"/>
    </source>
</evidence>
<dbReference type="Pfam" id="PF01762">
    <property type="entry name" value="Galactosyl_T"/>
    <property type="match status" value="1"/>
</dbReference>
<keyword evidence="8 11" id="KW-0333">Golgi apparatus</keyword>
<dbReference type="FunFam" id="3.90.550.50:FF:000001">
    <property type="entry name" value="Hexosyltransferase"/>
    <property type="match status" value="1"/>
</dbReference>
<accession>A0A8E0VNV6</accession>
<dbReference type="GO" id="GO:0006493">
    <property type="term" value="P:protein O-linked glycosylation"/>
    <property type="evidence" value="ECO:0007669"/>
    <property type="project" value="TreeGrafter"/>
</dbReference>
<keyword evidence="13" id="KW-1185">Reference proteome</keyword>
<name>A0A8E0VNV6_9TREM</name>
<evidence type="ECO:0000256" key="6">
    <source>
        <dbReference type="ARBA" id="ARBA00022968"/>
    </source>
</evidence>
<dbReference type="Proteomes" id="UP000728185">
    <property type="component" value="Unassembled WGS sequence"/>
</dbReference>
<evidence type="ECO:0000256" key="1">
    <source>
        <dbReference type="ARBA" id="ARBA00004323"/>
    </source>
</evidence>
<comment type="subcellular location">
    <subcellularLocation>
        <location evidence="1 11">Golgi apparatus membrane</location>
        <topology evidence="1 11">Single-pass type II membrane protein</topology>
    </subcellularLocation>
</comment>
<evidence type="ECO:0000256" key="7">
    <source>
        <dbReference type="ARBA" id="ARBA00022989"/>
    </source>
</evidence>
<dbReference type="OrthoDB" id="115198at2759"/>
<protein>
    <recommendedName>
        <fullName evidence="11">Hexosyltransferase</fullName>
        <ecNumber evidence="11">2.4.1.-</ecNumber>
    </recommendedName>
</protein>
<dbReference type="Gene3D" id="3.90.550.50">
    <property type="match status" value="1"/>
</dbReference>
<keyword evidence="10" id="KW-0325">Glycoprotein</keyword>
<dbReference type="GO" id="GO:0000139">
    <property type="term" value="C:Golgi membrane"/>
    <property type="evidence" value="ECO:0007669"/>
    <property type="project" value="UniProtKB-SubCell"/>
</dbReference>
<gene>
    <name evidence="12" type="ORF">FBUS_08973</name>
</gene>
<evidence type="ECO:0000256" key="2">
    <source>
        <dbReference type="ARBA" id="ARBA00008661"/>
    </source>
</evidence>
<evidence type="ECO:0000313" key="12">
    <source>
        <dbReference type="EMBL" id="KAA0198446.1"/>
    </source>
</evidence>
<comment type="caution">
    <text evidence="12">The sequence shown here is derived from an EMBL/GenBank/DDBJ whole genome shotgun (WGS) entry which is preliminary data.</text>
</comment>
<dbReference type="GO" id="GO:0008194">
    <property type="term" value="F:UDP-glycosyltransferase activity"/>
    <property type="evidence" value="ECO:0007669"/>
    <property type="project" value="TreeGrafter"/>
</dbReference>
<keyword evidence="5" id="KW-0812">Transmembrane</keyword>
<organism evidence="12 13">
    <name type="scientific">Fasciolopsis buskii</name>
    <dbReference type="NCBI Taxonomy" id="27845"/>
    <lineage>
        <taxon>Eukaryota</taxon>
        <taxon>Metazoa</taxon>
        <taxon>Spiralia</taxon>
        <taxon>Lophotrochozoa</taxon>
        <taxon>Platyhelminthes</taxon>
        <taxon>Trematoda</taxon>
        <taxon>Digenea</taxon>
        <taxon>Plagiorchiida</taxon>
        <taxon>Echinostomata</taxon>
        <taxon>Echinostomatoidea</taxon>
        <taxon>Fasciolidae</taxon>
        <taxon>Fasciolopsis</taxon>
    </lineage>
</organism>
<keyword evidence="9" id="KW-0472">Membrane</keyword>
<proteinExistence type="inferred from homology"/>
<dbReference type="InterPro" id="IPR002659">
    <property type="entry name" value="Glyco_trans_31"/>
</dbReference>
<reference evidence="12" key="1">
    <citation type="submission" date="2019-05" db="EMBL/GenBank/DDBJ databases">
        <title>Annotation for the trematode Fasciolopsis buski.</title>
        <authorList>
            <person name="Choi Y.-J."/>
        </authorList>
    </citation>
    <scope>NUCLEOTIDE SEQUENCE</scope>
    <source>
        <strain evidence="12">HT</strain>
        <tissue evidence="12">Whole worm</tissue>
    </source>
</reference>
<dbReference type="PANTHER" id="PTHR11214:SF349">
    <property type="entry name" value="BETA-1,3-GALACTOSYLTRANSFERASE BRN"/>
    <property type="match status" value="1"/>
</dbReference>
<evidence type="ECO:0000256" key="9">
    <source>
        <dbReference type="ARBA" id="ARBA00023136"/>
    </source>
</evidence>
<evidence type="ECO:0000313" key="13">
    <source>
        <dbReference type="Proteomes" id="UP000728185"/>
    </source>
</evidence>
<keyword evidence="6" id="KW-0735">Signal-anchor</keyword>
<dbReference type="EMBL" id="LUCM01001739">
    <property type="protein sequence ID" value="KAA0198446.1"/>
    <property type="molecule type" value="Genomic_DNA"/>
</dbReference>
<dbReference type="EC" id="2.4.1.-" evidence="11"/>
<keyword evidence="7" id="KW-1133">Transmembrane helix</keyword>
<dbReference type="PANTHER" id="PTHR11214">
    <property type="entry name" value="BETA-1,3-N-ACETYLGLUCOSAMINYLTRANSFERASE"/>
    <property type="match status" value="1"/>
</dbReference>
<evidence type="ECO:0000256" key="5">
    <source>
        <dbReference type="ARBA" id="ARBA00022692"/>
    </source>
</evidence>